<dbReference type="SUPFAM" id="SSF54695">
    <property type="entry name" value="POZ domain"/>
    <property type="match status" value="1"/>
</dbReference>
<evidence type="ECO:0000313" key="4">
    <source>
        <dbReference type="Proteomes" id="UP000077002"/>
    </source>
</evidence>
<dbReference type="CDD" id="cd18186">
    <property type="entry name" value="BTB_POZ_ZBTB_KLHL-like"/>
    <property type="match status" value="1"/>
</dbReference>
<reference evidence="3 4" key="1">
    <citation type="submission" date="2016-03" db="EMBL/GenBank/DDBJ databases">
        <title>Draft genome sequence of the Fonsecaea monophora CBS 269.37.</title>
        <authorList>
            <person name="Bombassaro A."/>
            <person name="Vinicius W.A."/>
            <person name="De Hoog S."/>
            <person name="Sun J."/>
            <person name="Souza E.M."/>
            <person name="Raittz R.T."/>
            <person name="Costa F."/>
            <person name="Leao A.C."/>
            <person name="Tadra-Sfeir M.Z."/>
            <person name="Baura V."/>
            <person name="Balsanelli E."/>
            <person name="Pedrosa F.O."/>
            <person name="Moreno L.F."/>
            <person name="Steffens M.B."/>
            <person name="Xi L."/>
            <person name="Bocca A.L."/>
            <person name="Felipe M.S."/>
            <person name="Teixeira M."/>
            <person name="Telles Filho F.Q."/>
            <person name="Azevedo C.M."/>
            <person name="Gomes R."/>
            <person name="Vicente V.A."/>
        </authorList>
    </citation>
    <scope>NUCLEOTIDE SEQUENCE [LARGE SCALE GENOMIC DNA]</scope>
    <source>
        <strain evidence="3 4">CBS 269.37</strain>
    </source>
</reference>
<feature type="region of interest" description="Disordered" evidence="1">
    <location>
        <begin position="58"/>
        <end position="79"/>
    </location>
</feature>
<dbReference type="InterPro" id="IPR000210">
    <property type="entry name" value="BTB/POZ_dom"/>
</dbReference>
<dbReference type="EMBL" id="LVKK01000035">
    <property type="protein sequence ID" value="OAG40236.1"/>
    <property type="molecule type" value="Genomic_DNA"/>
</dbReference>
<dbReference type="Gene3D" id="3.30.710.10">
    <property type="entry name" value="Potassium Channel Kv1.1, Chain A"/>
    <property type="match status" value="1"/>
</dbReference>
<dbReference type="GeneID" id="34600685"/>
<dbReference type="Pfam" id="PF00651">
    <property type="entry name" value="BTB"/>
    <property type="match status" value="1"/>
</dbReference>
<evidence type="ECO:0000313" key="3">
    <source>
        <dbReference type="EMBL" id="OAG40236.1"/>
    </source>
</evidence>
<keyword evidence="4" id="KW-1185">Reference proteome</keyword>
<dbReference type="RefSeq" id="XP_022512188.1">
    <property type="nucleotide sequence ID" value="XM_022655488.1"/>
</dbReference>
<organism evidence="3 4">
    <name type="scientific">Fonsecaea monophora</name>
    <dbReference type="NCBI Taxonomy" id="254056"/>
    <lineage>
        <taxon>Eukaryota</taxon>
        <taxon>Fungi</taxon>
        <taxon>Dikarya</taxon>
        <taxon>Ascomycota</taxon>
        <taxon>Pezizomycotina</taxon>
        <taxon>Eurotiomycetes</taxon>
        <taxon>Chaetothyriomycetidae</taxon>
        <taxon>Chaetothyriales</taxon>
        <taxon>Herpotrichiellaceae</taxon>
        <taxon>Fonsecaea</taxon>
    </lineage>
</organism>
<name>A0A177F8X2_9EURO</name>
<dbReference type="PROSITE" id="PS50097">
    <property type="entry name" value="BTB"/>
    <property type="match status" value="1"/>
</dbReference>
<protein>
    <recommendedName>
        <fullName evidence="2">BTB domain-containing protein</fullName>
    </recommendedName>
</protein>
<dbReference type="SMART" id="SM00225">
    <property type="entry name" value="BTB"/>
    <property type="match status" value="1"/>
</dbReference>
<gene>
    <name evidence="3" type="ORF">AYO21_05519</name>
</gene>
<dbReference type="AlphaFoldDB" id="A0A177F8X2"/>
<sequence>MSRTNESHEQSPEPNSAILGRGFIDSPLVTLTAGEEKFFVHRHILVTKCPFFARQLESGPLRPPLQKEEEGENKPVTEELEFPHDSRDMIGHFLAYIYTGRVDFSQSDDAVLAILKSWVLAGELSMPDWKSQLVDHVIAHWAD</sequence>
<dbReference type="Proteomes" id="UP000077002">
    <property type="component" value="Unassembled WGS sequence"/>
</dbReference>
<feature type="domain" description="BTB" evidence="2">
    <location>
        <begin position="27"/>
        <end position="106"/>
    </location>
</feature>
<feature type="compositionally biased region" description="Basic and acidic residues" evidence="1">
    <location>
        <begin position="65"/>
        <end position="79"/>
    </location>
</feature>
<dbReference type="OrthoDB" id="6359816at2759"/>
<evidence type="ECO:0000256" key="1">
    <source>
        <dbReference type="SAM" id="MobiDB-lite"/>
    </source>
</evidence>
<proteinExistence type="predicted"/>
<dbReference type="InterPro" id="IPR011333">
    <property type="entry name" value="SKP1/BTB/POZ_sf"/>
</dbReference>
<evidence type="ECO:0000259" key="2">
    <source>
        <dbReference type="PROSITE" id="PS50097"/>
    </source>
</evidence>
<comment type="caution">
    <text evidence="3">The sequence shown here is derived from an EMBL/GenBank/DDBJ whole genome shotgun (WGS) entry which is preliminary data.</text>
</comment>
<accession>A0A177F8X2</accession>